<dbReference type="Pfam" id="PF18777">
    <property type="entry name" value="CRM1_repeat"/>
    <property type="match status" value="1"/>
</dbReference>
<dbReference type="Gramene" id="AET5Gv21220000.33">
    <property type="protein sequence ID" value="AET5Gv21220000.33"/>
    <property type="gene ID" value="AET5Gv21220000"/>
</dbReference>
<proteinExistence type="predicted"/>
<reference evidence="1" key="5">
    <citation type="journal article" date="2021" name="G3 (Bethesda)">
        <title>Aegilops tauschii genome assembly Aet v5.0 features greater sequence contiguity and improved annotation.</title>
        <authorList>
            <person name="Wang L."/>
            <person name="Zhu T."/>
            <person name="Rodriguez J.C."/>
            <person name="Deal K.R."/>
            <person name="Dubcovsky J."/>
            <person name="McGuire P.E."/>
            <person name="Lux T."/>
            <person name="Spannagl M."/>
            <person name="Mayer K.F.X."/>
            <person name="Baldrich P."/>
            <person name="Meyers B.C."/>
            <person name="Huo N."/>
            <person name="Gu Y.Q."/>
            <person name="Zhou H."/>
            <person name="Devos K.M."/>
            <person name="Bennetzen J.L."/>
            <person name="Unver T."/>
            <person name="Budak H."/>
            <person name="Gulick P.J."/>
            <person name="Galiba G."/>
            <person name="Kalapos B."/>
            <person name="Nelson D.R."/>
            <person name="Li P."/>
            <person name="You F.M."/>
            <person name="Luo M.C."/>
            <person name="Dvorak J."/>
        </authorList>
    </citation>
    <scope>NUCLEOTIDE SEQUENCE [LARGE SCALE GENOMIC DNA]</scope>
    <source>
        <strain evidence="1">cv. AL8/78</strain>
    </source>
</reference>
<name>A0A453MKP5_AEGTS</name>
<dbReference type="Gene3D" id="1.25.10.10">
    <property type="entry name" value="Leucine-rich Repeat Variant"/>
    <property type="match status" value="1"/>
</dbReference>
<dbReference type="AlphaFoldDB" id="A0A453MKP5"/>
<reference evidence="2" key="1">
    <citation type="journal article" date="2014" name="Science">
        <title>Ancient hybridizations among the ancestral genomes of bread wheat.</title>
        <authorList>
            <consortium name="International Wheat Genome Sequencing Consortium,"/>
            <person name="Marcussen T."/>
            <person name="Sandve S.R."/>
            <person name="Heier L."/>
            <person name="Spannagl M."/>
            <person name="Pfeifer M."/>
            <person name="Jakobsen K.S."/>
            <person name="Wulff B.B."/>
            <person name="Steuernagel B."/>
            <person name="Mayer K.F."/>
            <person name="Olsen O.A."/>
        </authorList>
    </citation>
    <scope>NUCLEOTIDE SEQUENCE [LARGE SCALE GENOMIC DNA]</scope>
    <source>
        <strain evidence="2">cv. AL8/78</strain>
    </source>
</reference>
<evidence type="ECO:0000313" key="1">
    <source>
        <dbReference type="EnsemblPlants" id="AET5Gv21220000.33"/>
    </source>
</evidence>
<sequence length="66" mass="7511">QNHIRILEASAENRAALLVGLEYLIGISYVDDTEVFKVCLDYWNVFVLELFEAHNQMEPAIPAVSM</sequence>
<dbReference type="InterPro" id="IPR011989">
    <property type="entry name" value="ARM-like"/>
</dbReference>
<reference evidence="1" key="3">
    <citation type="journal article" date="2017" name="Nature">
        <title>Genome sequence of the progenitor of the wheat D genome Aegilops tauschii.</title>
        <authorList>
            <person name="Luo M.C."/>
            <person name="Gu Y.Q."/>
            <person name="Puiu D."/>
            <person name="Wang H."/>
            <person name="Twardziok S.O."/>
            <person name="Deal K.R."/>
            <person name="Huo N."/>
            <person name="Zhu T."/>
            <person name="Wang L."/>
            <person name="Wang Y."/>
            <person name="McGuire P.E."/>
            <person name="Liu S."/>
            <person name="Long H."/>
            <person name="Ramasamy R.K."/>
            <person name="Rodriguez J.C."/>
            <person name="Van S.L."/>
            <person name="Yuan L."/>
            <person name="Wang Z."/>
            <person name="Xia Z."/>
            <person name="Xiao L."/>
            <person name="Anderson O.D."/>
            <person name="Ouyang S."/>
            <person name="Liang Y."/>
            <person name="Zimin A.V."/>
            <person name="Pertea G."/>
            <person name="Qi P."/>
            <person name="Bennetzen J.L."/>
            <person name="Dai X."/>
            <person name="Dawson M.W."/>
            <person name="Muller H.G."/>
            <person name="Kugler K."/>
            <person name="Rivarola-Duarte L."/>
            <person name="Spannagl M."/>
            <person name="Mayer K.F.X."/>
            <person name="Lu F.H."/>
            <person name="Bevan M.W."/>
            <person name="Leroy P."/>
            <person name="Li P."/>
            <person name="You F.M."/>
            <person name="Sun Q."/>
            <person name="Liu Z."/>
            <person name="Lyons E."/>
            <person name="Wicker T."/>
            <person name="Salzberg S.L."/>
            <person name="Devos K.M."/>
            <person name="Dvorak J."/>
        </authorList>
    </citation>
    <scope>NUCLEOTIDE SEQUENCE [LARGE SCALE GENOMIC DNA]</scope>
    <source>
        <strain evidence="1">cv. AL8/78</strain>
    </source>
</reference>
<dbReference type="Proteomes" id="UP000015105">
    <property type="component" value="Chromosome 5D"/>
</dbReference>
<reference evidence="2" key="2">
    <citation type="journal article" date="2017" name="Nat. Plants">
        <title>The Aegilops tauschii genome reveals multiple impacts of transposons.</title>
        <authorList>
            <person name="Zhao G."/>
            <person name="Zou C."/>
            <person name="Li K."/>
            <person name="Wang K."/>
            <person name="Li T."/>
            <person name="Gao L."/>
            <person name="Zhang X."/>
            <person name="Wang H."/>
            <person name="Yang Z."/>
            <person name="Liu X."/>
            <person name="Jiang W."/>
            <person name="Mao L."/>
            <person name="Kong X."/>
            <person name="Jiao Y."/>
            <person name="Jia J."/>
        </authorList>
    </citation>
    <scope>NUCLEOTIDE SEQUENCE [LARGE SCALE GENOMIC DNA]</scope>
    <source>
        <strain evidence="2">cv. AL8/78</strain>
    </source>
</reference>
<protein>
    <submittedName>
        <fullName evidence="1">Uncharacterized protein</fullName>
    </submittedName>
</protein>
<reference evidence="1" key="4">
    <citation type="submission" date="2019-03" db="UniProtKB">
        <authorList>
            <consortium name="EnsemblPlants"/>
        </authorList>
    </citation>
    <scope>IDENTIFICATION</scope>
</reference>
<dbReference type="InterPro" id="IPR041123">
    <property type="entry name" value="CRM1_repeat"/>
</dbReference>
<accession>A0A453MKP5</accession>
<evidence type="ECO:0000313" key="2">
    <source>
        <dbReference type="Proteomes" id="UP000015105"/>
    </source>
</evidence>
<keyword evidence="2" id="KW-1185">Reference proteome</keyword>
<dbReference type="EnsemblPlants" id="AET5Gv21220000.33">
    <property type="protein sequence ID" value="AET5Gv21220000.33"/>
    <property type="gene ID" value="AET5Gv21220000"/>
</dbReference>
<organism evidence="1 2">
    <name type="scientific">Aegilops tauschii subsp. strangulata</name>
    <name type="common">Goatgrass</name>
    <dbReference type="NCBI Taxonomy" id="200361"/>
    <lineage>
        <taxon>Eukaryota</taxon>
        <taxon>Viridiplantae</taxon>
        <taxon>Streptophyta</taxon>
        <taxon>Embryophyta</taxon>
        <taxon>Tracheophyta</taxon>
        <taxon>Spermatophyta</taxon>
        <taxon>Magnoliopsida</taxon>
        <taxon>Liliopsida</taxon>
        <taxon>Poales</taxon>
        <taxon>Poaceae</taxon>
        <taxon>BOP clade</taxon>
        <taxon>Pooideae</taxon>
        <taxon>Triticodae</taxon>
        <taxon>Triticeae</taxon>
        <taxon>Triticinae</taxon>
        <taxon>Aegilops</taxon>
    </lineage>
</organism>